<evidence type="ECO:0000256" key="1">
    <source>
        <dbReference type="SAM" id="Phobius"/>
    </source>
</evidence>
<proteinExistence type="predicted"/>
<dbReference type="EMBL" id="ACBY02000008">
    <property type="protein sequence ID" value="EFB77592.1"/>
    <property type="molecule type" value="Genomic_DNA"/>
</dbReference>
<sequence length="305" mass="34807">MTPWFWGLAGGLYLLFSLLDAWVTARQAGSLQKGAFCLVLCLALPGAGPLLLWFWDGRARTAAPWDYHELYRGGEFCPDDLGRLQKPDLYAETDRVPMEEALEVSDRSYRRRMVMGLLDVEDPLVYLPALRRALANEDGETSHYASVAIMELRRKLQQQLDEAEARWRRAPRDAGACAAWEDLLYRVLETDLFDPEVRRRLQGRYTALTDRMLRAERPSETCLHHGIRQALGQKNIARAQRLCSRYLTLYPGSEQAVRDQMEVCVQAKNGAGLQAFLAGLRRRPVLLTAPTLAWVRAFRKEEETP</sequence>
<name>D1PI78_9FIRM</name>
<keyword evidence="1" id="KW-0472">Membrane</keyword>
<reference evidence="2" key="1">
    <citation type="submission" date="2009-12" db="EMBL/GenBank/DDBJ databases">
        <authorList>
            <person name="Weinstock G."/>
            <person name="Sodergren E."/>
            <person name="Clifton S."/>
            <person name="Fulton L."/>
            <person name="Fulton B."/>
            <person name="Courtney L."/>
            <person name="Fronick C."/>
            <person name="Harrison M."/>
            <person name="Strong C."/>
            <person name="Farmer C."/>
            <person name="Delahaunty K."/>
            <person name="Markovic C."/>
            <person name="Hall O."/>
            <person name="Minx P."/>
            <person name="Tomlinson C."/>
            <person name="Mitreva M."/>
            <person name="Nelson J."/>
            <person name="Hou S."/>
            <person name="Wollam A."/>
            <person name="Pepin K.H."/>
            <person name="Johnson M."/>
            <person name="Bhonagiri V."/>
            <person name="Nash W.E."/>
            <person name="Warren W."/>
            <person name="Chinwalla A."/>
            <person name="Mardis E.R."/>
            <person name="Wilson R.K."/>
        </authorList>
    </citation>
    <scope>NUCLEOTIDE SEQUENCE [LARGE SCALE GENOMIC DNA]</scope>
    <source>
        <strain evidence="2">DSM 15176</strain>
    </source>
</reference>
<keyword evidence="3" id="KW-1185">Reference proteome</keyword>
<dbReference type="RefSeq" id="WP_007045490.1">
    <property type="nucleotide sequence ID" value="NZ_GG704769.1"/>
</dbReference>
<dbReference type="STRING" id="411471.SUBVAR_04043"/>
<dbReference type="Proteomes" id="UP000003438">
    <property type="component" value="Unassembled WGS sequence"/>
</dbReference>
<protein>
    <submittedName>
        <fullName evidence="2">Uncharacterized protein</fullName>
    </submittedName>
</protein>
<feature type="transmembrane region" description="Helical" evidence="1">
    <location>
        <begin position="6"/>
        <end position="23"/>
    </location>
</feature>
<accession>D1PI78</accession>
<evidence type="ECO:0000313" key="3">
    <source>
        <dbReference type="Proteomes" id="UP000003438"/>
    </source>
</evidence>
<dbReference type="HOGENOM" id="CLU_911917_0_0_9"/>
<comment type="caution">
    <text evidence="2">The sequence shown here is derived from an EMBL/GenBank/DDBJ whole genome shotgun (WGS) entry which is preliminary data.</text>
</comment>
<dbReference type="eggNOG" id="ENOG502Z7J7">
    <property type="taxonomic scope" value="Bacteria"/>
</dbReference>
<evidence type="ECO:0000313" key="2">
    <source>
        <dbReference type="EMBL" id="EFB77592.1"/>
    </source>
</evidence>
<dbReference type="AlphaFoldDB" id="D1PI78"/>
<feature type="transmembrane region" description="Helical" evidence="1">
    <location>
        <begin position="35"/>
        <end position="55"/>
    </location>
</feature>
<dbReference type="OrthoDB" id="1933450at2"/>
<gene>
    <name evidence="2" type="ORF">SUBVAR_04043</name>
</gene>
<keyword evidence="1" id="KW-1133">Transmembrane helix</keyword>
<keyword evidence="1" id="KW-0812">Transmembrane</keyword>
<organism evidence="2 3">
    <name type="scientific">Subdoligranulum variabile DSM 15176</name>
    <dbReference type="NCBI Taxonomy" id="411471"/>
    <lineage>
        <taxon>Bacteria</taxon>
        <taxon>Bacillati</taxon>
        <taxon>Bacillota</taxon>
        <taxon>Clostridia</taxon>
        <taxon>Eubacteriales</taxon>
        <taxon>Oscillospiraceae</taxon>
        <taxon>Subdoligranulum</taxon>
    </lineage>
</organism>